<dbReference type="InterPro" id="IPR023885">
    <property type="entry name" value="4Fe4S-binding_SPASM_dom"/>
</dbReference>
<dbReference type="PANTHER" id="PTHR11228">
    <property type="entry name" value="RADICAL SAM DOMAIN PROTEIN"/>
    <property type="match status" value="1"/>
</dbReference>
<dbReference type="InterPro" id="IPR006638">
    <property type="entry name" value="Elp3/MiaA/NifB-like_rSAM"/>
</dbReference>
<dbReference type="SFLD" id="SFLDG01067">
    <property type="entry name" value="SPASM/twitch_domain_containing"/>
    <property type="match status" value="1"/>
</dbReference>
<dbReference type="Gene3D" id="3.20.20.70">
    <property type="entry name" value="Aldolase class I"/>
    <property type="match status" value="1"/>
</dbReference>
<accession>A0A3B1BYX5</accession>
<name>A0A3B1BYX5_9ZZZZ</name>
<evidence type="ECO:0000256" key="2">
    <source>
        <dbReference type="ARBA" id="ARBA00022485"/>
    </source>
</evidence>
<dbReference type="GO" id="GO:0046872">
    <property type="term" value="F:metal ion binding"/>
    <property type="evidence" value="ECO:0007669"/>
    <property type="project" value="UniProtKB-KW"/>
</dbReference>
<dbReference type="GO" id="GO:0003824">
    <property type="term" value="F:catalytic activity"/>
    <property type="evidence" value="ECO:0007669"/>
    <property type="project" value="InterPro"/>
</dbReference>
<dbReference type="NCBIfam" id="TIGR04085">
    <property type="entry name" value="rSAM_more_4Fe4S"/>
    <property type="match status" value="1"/>
</dbReference>
<proteinExistence type="predicted"/>
<keyword evidence="2" id="KW-0004">4Fe-4S</keyword>
<keyword evidence="6" id="KW-0411">Iron-sulfur</keyword>
<dbReference type="SFLD" id="SFLDG01386">
    <property type="entry name" value="main_SPASM_domain-containing"/>
    <property type="match status" value="1"/>
</dbReference>
<comment type="cofactor">
    <cofactor evidence="1">
        <name>[4Fe-4S] cluster</name>
        <dbReference type="ChEBI" id="CHEBI:49883"/>
    </cofactor>
</comment>
<dbReference type="InterPro" id="IPR058240">
    <property type="entry name" value="rSAM_sf"/>
</dbReference>
<feature type="domain" description="Radical SAM core" evidence="7">
    <location>
        <begin position="29"/>
        <end position="239"/>
    </location>
</feature>
<dbReference type="SFLD" id="SFLDS00029">
    <property type="entry name" value="Radical_SAM"/>
    <property type="match status" value="1"/>
</dbReference>
<evidence type="ECO:0000313" key="8">
    <source>
        <dbReference type="EMBL" id="VAX23506.1"/>
    </source>
</evidence>
<dbReference type="InterPro" id="IPR007197">
    <property type="entry name" value="rSAM"/>
</dbReference>
<evidence type="ECO:0000256" key="6">
    <source>
        <dbReference type="ARBA" id="ARBA00023014"/>
    </source>
</evidence>
<dbReference type="GO" id="GO:0006783">
    <property type="term" value="P:heme biosynthetic process"/>
    <property type="evidence" value="ECO:0007669"/>
    <property type="project" value="TreeGrafter"/>
</dbReference>
<dbReference type="CDD" id="cd21123">
    <property type="entry name" value="SPASM_MftC-like"/>
    <property type="match status" value="1"/>
</dbReference>
<keyword evidence="4" id="KW-0479">Metal-binding</keyword>
<evidence type="ECO:0000256" key="4">
    <source>
        <dbReference type="ARBA" id="ARBA00022723"/>
    </source>
</evidence>
<dbReference type="InterPro" id="IPR013785">
    <property type="entry name" value="Aldolase_TIM"/>
</dbReference>
<dbReference type="Pfam" id="PF04055">
    <property type="entry name" value="Radical_SAM"/>
    <property type="match status" value="1"/>
</dbReference>
<dbReference type="FunFam" id="3.20.20.70:FF:000188">
    <property type="entry name" value="Mycofactocin radical SAM maturase MftC"/>
    <property type="match status" value="1"/>
</dbReference>
<evidence type="ECO:0000256" key="5">
    <source>
        <dbReference type="ARBA" id="ARBA00023004"/>
    </source>
</evidence>
<reference evidence="8" key="1">
    <citation type="submission" date="2018-06" db="EMBL/GenBank/DDBJ databases">
        <authorList>
            <person name="Zhirakovskaya E."/>
        </authorList>
    </citation>
    <scope>NUCLEOTIDE SEQUENCE</scope>
</reference>
<dbReference type="PANTHER" id="PTHR11228:SF7">
    <property type="entry name" value="PQQA PEPTIDE CYCLASE"/>
    <property type="match status" value="1"/>
</dbReference>
<dbReference type="PROSITE" id="PS51918">
    <property type="entry name" value="RADICAL_SAM"/>
    <property type="match status" value="1"/>
</dbReference>
<dbReference type="EMBL" id="UOGC01000151">
    <property type="protein sequence ID" value="VAX23506.1"/>
    <property type="molecule type" value="Genomic_DNA"/>
</dbReference>
<evidence type="ECO:0000256" key="3">
    <source>
        <dbReference type="ARBA" id="ARBA00022691"/>
    </source>
</evidence>
<organism evidence="8">
    <name type="scientific">hydrothermal vent metagenome</name>
    <dbReference type="NCBI Taxonomy" id="652676"/>
    <lineage>
        <taxon>unclassified sequences</taxon>
        <taxon>metagenomes</taxon>
        <taxon>ecological metagenomes</taxon>
    </lineage>
</organism>
<dbReference type="AlphaFoldDB" id="A0A3B1BYX5"/>
<dbReference type="PIRSF" id="PIRSF037420">
    <property type="entry name" value="PQQ_syn_pqqE"/>
    <property type="match status" value="1"/>
</dbReference>
<protein>
    <submittedName>
        <fullName evidence="8">Radical SAM heme biosynthesis protein AhbC, 12,18-didecarboxysirohaem deacetylase</fullName>
    </submittedName>
</protein>
<dbReference type="InterPro" id="IPR050377">
    <property type="entry name" value="Radical_SAM_PqqE_MftC-like"/>
</dbReference>
<evidence type="ECO:0000259" key="7">
    <source>
        <dbReference type="PROSITE" id="PS51918"/>
    </source>
</evidence>
<dbReference type="Pfam" id="PF13186">
    <property type="entry name" value="SPASM"/>
    <property type="match status" value="1"/>
</dbReference>
<dbReference type="CDD" id="cd01335">
    <property type="entry name" value="Radical_SAM"/>
    <property type="match status" value="1"/>
</dbReference>
<keyword evidence="3" id="KW-0949">S-adenosyl-L-methionine</keyword>
<dbReference type="SUPFAM" id="SSF102114">
    <property type="entry name" value="Radical SAM enzymes"/>
    <property type="match status" value="1"/>
</dbReference>
<dbReference type="SMART" id="SM00729">
    <property type="entry name" value="Elp3"/>
    <property type="match status" value="1"/>
</dbReference>
<gene>
    <name evidence="8" type="ORF">MNBD_NITROSPINAE01-1887</name>
</gene>
<dbReference type="GO" id="GO:0051539">
    <property type="term" value="F:4 iron, 4 sulfur cluster binding"/>
    <property type="evidence" value="ECO:0007669"/>
    <property type="project" value="UniProtKB-KW"/>
</dbReference>
<sequence length="392" mass="43462">MFRLSSYIKMLKSVTPANGASCHTKQNARKKSPIVIWNLTRYCNLECVHCYSSSKARNFNNELSTEQTFKVVGDLKRAGVPALILSGGEPLLRDDTLDIAKRAREVGIITSLSTNGTQIDEQMADRVAEADFSYVGISLDGMEEIHDRFRGLKGSFKLAVDGLRRCKERGLKAGTRFTLTKLNIEDLPAIFDFAESEKVDKLYLSHLVYSGRGQANSAEDLEPAETREVMDYVINKAIYYVENEIPIQIVTGNNDTDGVLLYLHMKEKNPEAAKRLLPMLKRAGGNSAGIGISNIDPVGDVHPDPLTSSITLGNVAKQSFGDIWFNSNNPVLRRLRQLPRTLNGRCGDCTWISVCGGNARVRAQRDTGDFWGSDPACYLSDEEIQVKMAYAI</sequence>
<keyword evidence="5" id="KW-0408">Iron</keyword>
<dbReference type="InterPro" id="IPR017200">
    <property type="entry name" value="PqqE-like"/>
</dbReference>
<evidence type="ECO:0000256" key="1">
    <source>
        <dbReference type="ARBA" id="ARBA00001966"/>
    </source>
</evidence>